<name>A0A6A7BK50_9PLEO</name>
<organism evidence="8 9">
    <name type="scientific">Plenodomus tracheiphilus IPT5</name>
    <dbReference type="NCBI Taxonomy" id="1408161"/>
    <lineage>
        <taxon>Eukaryota</taxon>
        <taxon>Fungi</taxon>
        <taxon>Dikarya</taxon>
        <taxon>Ascomycota</taxon>
        <taxon>Pezizomycotina</taxon>
        <taxon>Dothideomycetes</taxon>
        <taxon>Pleosporomycetidae</taxon>
        <taxon>Pleosporales</taxon>
        <taxon>Pleosporineae</taxon>
        <taxon>Leptosphaeriaceae</taxon>
        <taxon>Plenodomus</taxon>
    </lineage>
</organism>
<evidence type="ECO:0000256" key="2">
    <source>
        <dbReference type="ARBA" id="ARBA00021099"/>
    </source>
</evidence>
<dbReference type="InterPro" id="IPR007135">
    <property type="entry name" value="Atg3/Atg10"/>
</dbReference>
<dbReference type="GO" id="GO:0032446">
    <property type="term" value="P:protein modification by small protein conjugation"/>
    <property type="evidence" value="ECO:0007669"/>
    <property type="project" value="TreeGrafter"/>
</dbReference>
<evidence type="ECO:0000313" key="9">
    <source>
        <dbReference type="Proteomes" id="UP000799423"/>
    </source>
</evidence>
<dbReference type="Pfam" id="PF03987">
    <property type="entry name" value="Autophagy_act_C"/>
    <property type="match status" value="1"/>
</dbReference>
<keyword evidence="3" id="KW-0808">Transferase</keyword>
<evidence type="ECO:0000256" key="1">
    <source>
        <dbReference type="ARBA" id="ARBA00005696"/>
    </source>
</evidence>
<keyword evidence="6" id="KW-0072">Autophagy</keyword>
<dbReference type="Gene3D" id="3.30.1460.50">
    <property type="match status" value="1"/>
</dbReference>
<protein>
    <recommendedName>
        <fullName evidence="2">Ubiquitin-like-conjugating enzyme ATG10</fullName>
    </recommendedName>
    <alternativeName>
        <fullName evidence="7">Autophagy-related protein 10</fullName>
    </alternativeName>
</protein>
<dbReference type="PANTHER" id="PTHR14957:SF1">
    <property type="entry name" value="UBIQUITIN-LIKE-CONJUGATING ENZYME ATG10"/>
    <property type="match status" value="1"/>
</dbReference>
<sequence length="243" mass="27126">MLSTVPHLTNSEFDEACVTLQRKFEERRNPVWISVDIIHQNETNFLRITKALETKPTTRNIESNDELEGVSDNGELELDEELSETDSEVFTSPSPTPLIHFDIILSPTYLVPTLYIHISDPLHRYPPTMSTLNTYLIPPEYRGQTDGVGVMGGVTIGDHPVTGRPVFYIHPCQTAGVMEEVLKGRMGTEEEEVTADEYLVMWIGALGGCVGLGVPLNLVGDEEKSSGWQAMIPVDELELRQEK</sequence>
<keyword evidence="9" id="KW-1185">Reference proteome</keyword>
<evidence type="ECO:0000256" key="5">
    <source>
        <dbReference type="ARBA" id="ARBA00022927"/>
    </source>
</evidence>
<evidence type="ECO:0000256" key="3">
    <source>
        <dbReference type="ARBA" id="ARBA00022679"/>
    </source>
</evidence>
<dbReference type="PANTHER" id="PTHR14957">
    <property type="entry name" value="UBIQUITIN-LIKE-CONJUGATING ENZYME ATG10"/>
    <property type="match status" value="1"/>
</dbReference>
<dbReference type="GO" id="GO:0000045">
    <property type="term" value="P:autophagosome assembly"/>
    <property type="evidence" value="ECO:0007669"/>
    <property type="project" value="TreeGrafter"/>
</dbReference>
<evidence type="ECO:0000256" key="7">
    <source>
        <dbReference type="ARBA" id="ARBA00029833"/>
    </source>
</evidence>
<proteinExistence type="inferred from homology"/>
<keyword evidence="5" id="KW-0813">Transport</keyword>
<evidence type="ECO:0000256" key="4">
    <source>
        <dbReference type="ARBA" id="ARBA00022786"/>
    </source>
</evidence>
<dbReference type="GO" id="GO:0015031">
    <property type="term" value="P:protein transport"/>
    <property type="evidence" value="ECO:0007669"/>
    <property type="project" value="UniProtKB-KW"/>
</dbReference>
<evidence type="ECO:0000313" key="8">
    <source>
        <dbReference type="EMBL" id="KAF2854799.1"/>
    </source>
</evidence>
<reference evidence="8" key="1">
    <citation type="submission" date="2020-01" db="EMBL/GenBank/DDBJ databases">
        <authorList>
            <consortium name="DOE Joint Genome Institute"/>
            <person name="Haridas S."/>
            <person name="Albert R."/>
            <person name="Binder M."/>
            <person name="Bloem J."/>
            <person name="Labutti K."/>
            <person name="Salamov A."/>
            <person name="Andreopoulos B."/>
            <person name="Baker S.E."/>
            <person name="Barry K."/>
            <person name="Bills G."/>
            <person name="Bluhm B.H."/>
            <person name="Cannon C."/>
            <person name="Castanera R."/>
            <person name="Culley D.E."/>
            <person name="Daum C."/>
            <person name="Ezra D."/>
            <person name="Gonzalez J.B."/>
            <person name="Henrissat B."/>
            <person name="Kuo A."/>
            <person name="Liang C."/>
            <person name="Lipzen A."/>
            <person name="Lutzoni F."/>
            <person name="Magnuson J."/>
            <person name="Mondo S."/>
            <person name="Nolan M."/>
            <person name="Ohm R."/>
            <person name="Pangilinan J."/>
            <person name="Park H.-J."/>
            <person name="Ramirez L."/>
            <person name="Alfaro M."/>
            <person name="Sun H."/>
            <person name="Tritt A."/>
            <person name="Yoshinaga Y."/>
            <person name="Zwiers L.-H."/>
            <person name="Turgeon B.G."/>
            <person name="Goodwin S.B."/>
            <person name="Spatafora J.W."/>
            <person name="Crous P.W."/>
            <person name="Grigoriev I.V."/>
        </authorList>
    </citation>
    <scope>NUCLEOTIDE SEQUENCE</scope>
    <source>
        <strain evidence="8">IPT5</strain>
    </source>
</reference>
<gene>
    <name evidence="8" type="ORF">T440DRAFT_464937</name>
</gene>
<keyword evidence="4" id="KW-0833">Ubl conjugation pathway</keyword>
<accession>A0A6A7BK50</accession>
<dbReference type="GO" id="GO:0000422">
    <property type="term" value="P:autophagy of mitochondrion"/>
    <property type="evidence" value="ECO:0007669"/>
    <property type="project" value="TreeGrafter"/>
</dbReference>
<dbReference type="AlphaFoldDB" id="A0A6A7BK50"/>
<evidence type="ECO:0000256" key="6">
    <source>
        <dbReference type="ARBA" id="ARBA00023006"/>
    </source>
</evidence>
<keyword evidence="5" id="KW-0653">Protein transport</keyword>
<dbReference type="EMBL" id="MU006292">
    <property type="protein sequence ID" value="KAF2854799.1"/>
    <property type="molecule type" value="Genomic_DNA"/>
</dbReference>
<comment type="similarity">
    <text evidence="1">Belongs to the ATG10 family.</text>
</comment>
<dbReference type="OrthoDB" id="4089664at2759"/>
<dbReference type="GO" id="GO:0061651">
    <property type="term" value="F:Atg12 conjugating enzyme activity"/>
    <property type="evidence" value="ECO:0007669"/>
    <property type="project" value="TreeGrafter"/>
</dbReference>
<dbReference type="Proteomes" id="UP000799423">
    <property type="component" value="Unassembled WGS sequence"/>
</dbReference>
<dbReference type="GO" id="GO:0005829">
    <property type="term" value="C:cytosol"/>
    <property type="evidence" value="ECO:0007669"/>
    <property type="project" value="TreeGrafter"/>
</dbReference>